<dbReference type="SUPFAM" id="SSF51126">
    <property type="entry name" value="Pectin lyase-like"/>
    <property type="match status" value="1"/>
</dbReference>
<name>A0A7C3SS99_9BACT</name>
<dbReference type="InterPro" id="IPR011050">
    <property type="entry name" value="Pectin_lyase_fold/virulence"/>
</dbReference>
<gene>
    <name evidence="3" type="ORF">ENV35_07675</name>
</gene>
<protein>
    <recommendedName>
        <fullName evidence="4">Right handed beta helix domain-containing protein</fullName>
    </recommendedName>
</protein>
<keyword evidence="2" id="KW-0812">Transmembrane</keyword>
<feature type="transmembrane region" description="Helical" evidence="2">
    <location>
        <begin position="12"/>
        <end position="35"/>
    </location>
</feature>
<feature type="compositionally biased region" description="Basic and acidic residues" evidence="1">
    <location>
        <begin position="153"/>
        <end position="165"/>
    </location>
</feature>
<dbReference type="AlphaFoldDB" id="A0A7C3SS99"/>
<evidence type="ECO:0008006" key="4">
    <source>
        <dbReference type="Google" id="ProtNLM"/>
    </source>
</evidence>
<sequence length="661" mass="74932">MNQKNKTKKGFIQIPIVIAIIVSVIVVSGIGYGVIEYTKTSKLIKEAEKLSKEEKYGEAINKLEFAQKRLVGKILNKKINTELEKNKKLLEDQTEYTQGIEEFNKGNWERAKELLLKVSENFPHYQDAKNKIEETEKKILEEKAAEKIKEIEERAQKENEEEKGKITKNQLQSEGQLNQQQIPELQQKEVEEEKILEGTEVQGIISSDTTWSLKNSPYIVTGNILVDENATLTIEPGVEVKVKESPLGLQKQYYIEVRGTLIARGTKDKKIIFTSLSKEKLQGKETRSELNWEGIQFVNCKDWDENNNTGSVIENSIIEYASFDKPAIGINGCSPLIKNNVIRFIGWEAISIEGENTRGVRVENENYKKTAPKIINNQIQSGRITIGGESSPYFFNNTITGNGFYIVGGSPIITKNNITGNRGDTYGGGIRIDGGSPIITYNNITNNTPNGISIVGCRNCNPIIEHNNIYGNKPFSVLLTDTKDTFNFPNNWWGTTKTLTIDSLIYDYHDDFNLGKVNYQPIATSEIPNEEVVSKETEEISNTKYATVVKLTDSKGNVEFHSEYNGKKPTWPNPWPELKVGETITIKVEVNDTNAGPVFYEFVGPGFPNTWQTENWVTVTIDNEIFNLETIHLRVFVKNSDNQYRAPDYDDMIQVFYKIKR</sequence>
<feature type="region of interest" description="Disordered" evidence="1">
    <location>
        <begin position="153"/>
        <end position="181"/>
    </location>
</feature>
<reference evidence="3" key="1">
    <citation type="journal article" date="2020" name="mSystems">
        <title>Genome- and Community-Level Interaction Insights into Carbon Utilization and Element Cycling Functions of Hydrothermarchaeota in Hydrothermal Sediment.</title>
        <authorList>
            <person name="Zhou Z."/>
            <person name="Liu Y."/>
            <person name="Xu W."/>
            <person name="Pan J."/>
            <person name="Luo Z.H."/>
            <person name="Li M."/>
        </authorList>
    </citation>
    <scope>NUCLEOTIDE SEQUENCE [LARGE SCALE GENOMIC DNA]</scope>
    <source>
        <strain evidence="3">SpSt-751</strain>
    </source>
</reference>
<dbReference type="InterPro" id="IPR006626">
    <property type="entry name" value="PbH1"/>
</dbReference>
<proteinExistence type="predicted"/>
<feature type="compositionally biased region" description="Low complexity" evidence="1">
    <location>
        <begin position="169"/>
        <end position="181"/>
    </location>
</feature>
<dbReference type="InterPro" id="IPR012334">
    <property type="entry name" value="Pectin_lyas_fold"/>
</dbReference>
<evidence type="ECO:0000313" key="3">
    <source>
        <dbReference type="EMBL" id="HGB31735.1"/>
    </source>
</evidence>
<evidence type="ECO:0000256" key="2">
    <source>
        <dbReference type="SAM" id="Phobius"/>
    </source>
</evidence>
<dbReference type="SMART" id="SM00710">
    <property type="entry name" value="PbH1"/>
    <property type="match status" value="4"/>
</dbReference>
<comment type="caution">
    <text evidence="3">The sequence shown here is derived from an EMBL/GenBank/DDBJ whole genome shotgun (WGS) entry which is preliminary data.</text>
</comment>
<dbReference type="EMBL" id="DTGA01000203">
    <property type="protein sequence ID" value="HGB31735.1"/>
    <property type="molecule type" value="Genomic_DNA"/>
</dbReference>
<organism evidence="3">
    <name type="scientific">Dictyoglomus turgidum</name>
    <dbReference type="NCBI Taxonomy" id="513050"/>
    <lineage>
        <taxon>Bacteria</taxon>
        <taxon>Pseudomonadati</taxon>
        <taxon>Dictyoglomota</taxon>
        <taxon>Dictyoglomia</taxon>
        <taxon>Dictyoglomales</taxon>
        <taxon>Dictyoglomaceae</taxon>
        <taxon>Dictyoglomus</taxon>
    </lineage>
</organism>
<evidence type="ECO:0000256" key="1">
    <source>
        <dbReference type="SAM" id="MobiDB-lite"/>
    </source>
</evidence>
<keyword evidence="2" id="KW-1133">Transmembrane helix</keyword>
<accession>A0A7C3SS99</accession>
<keyword evidence="2" id="KW-0472">Membrane</keyword>
<dbReference type="Gene3D" id="2.160.20.10">
    <property type="entry name" value="Single-stranded right-handed beta-helix, Pectin lyase-like"/>
    <property type="match status" value="1"/>
</dbReference>